<dbReference type="Proteomes" id="UP000275078">
    <property type="component" value="Unassembled WGS sequence"/>
</dbReference>
<gene>
    <name evidence="1" type="ORF">BJ508DRAFT_347357</name>
</gene>
<reference evidence="1 2" key="1">
    <citation type="journal article" date="2018" name="Nat. Ecol. Evol.">
        <title>Pezizomycetes genomes reveal the molecular basis of ectomycorrhizal truffle lifestyle.</title>
        <authorList>
            <person name="Murat C."/>
            <person name="Payen T."/>
            <person name="Noel B."/>
            <person name="Kuo A."/>
            <person name="Morin E."/>
            <person name="Chen J."/>
            <person name="Kohler A."/>
            <person name="Krizsan K."/>
            <person name="Balestrini R."/>
            <person name="Da Silva C."/>
            <person name="Montanini B."/>
            <person name="Hainaut M."/>
            <person name="Levati E."/>
            <person name="Barry K.W."/>
            <person name="Belfiori B."/>
            <person name="Cichocki N."/>
            <person name="Clum A."/>
            <person name="Dockter R.B."/>
            <person name="Fauchery L."/>
            <person name="Guy J."/>
            <person name="Iotti M."/>
            <person name="Le Tacon F."/>
            <person name="Lindquist E.A."/>
            <person name="Lipzen A."/>
            <person name="Malagnac F."/>
            <person name="Mello A."/>
            <person name="Molinier V."/>
            <person name="Miyauchi S."/>
            <person name="Poulain J."/>
            <person name="Riccioni C."/>
            <person name="Rubini A."/>
            <person name="Sitrit Y."/>
            <person name="Splivallo R."/>
            <person name="Traeger S."/>
            <person name="Wang M."/>
            <person name="Zifcakova L."/>
            <person name="Wipf D."/>
            <person name="Zambonelli A."/>
            <person name="Paolocci F."/>
            <person name="Nowrousian M."/>
            <person name="Ottonello S."/>
            <person name="Baldrian P."/>
            <person name="Spatafora J.W."/>
            <person name="Henrissat B."/>
            <person name="Nagy L.G."/>
            <person name="Aury J.M."/>
            <person name="Wincker P."/>
            <person name="Grigoriev I.V."/>
            <person name="Bonfante P."/>
            <person name="Martin F.M."/>
        </authorList>
    </citation>
    <scope>NUCLEOTIDE SEQUENCE [LARGE SCALE GENOMIC DNA]</scope>
    <source>
        <strain evidence="1 2">RN42</strain>
    </source>
</reference>
<dbReference type="EMBL" id="ML119691">
    <property type="protein sequence ID" value="RPA80141.1"/>
    <property type="molecule type" value="Genomic_DNA"/>
</dbReference>
<keyword evidence="2" id="KW-1185">Reference proteome</keyword>
<name>A0A3N4I7J6_ASCIM</name>
<evidence type="ECO:0000313" key="1">
    <source>
        <dbReference type="EMBL" id="RPA80141.1"/>
    </source>
</evidence>
<protein>
    <submittedName>
        <fullName evidence="1">Uncharacterized protein</fullName>
    </submittedName>
</protein>
<proteinExistence type="predicted"/>
<organism evidence="1 2">
    <name type="scientific">Ascobolus immersus RN42</name>
    <dbReference type="NCBI Taxonomy" id="1160509"/>
    <lineage>
        <taxon>Eukaryota</taxon>
        <taxon>Fungi</taxon>
        <taxon>Dikarya</taxon>
        <taxon>Ascomycota</taxon>
        <taxon>Pezizomycotina</taxon>
        <taxon>Pezizomycetes</taxon>
        <taxon>Pezizales</taxon>
        <taxon>Ascobolaceae</taxon>
        <taxon>Ascobolus</taxon>
    </lineage>
</organism>
<dbReference type="AlphaFoldDB" id="A0A3N4I7J6"/>
<sequence>MSPLQSTLWTSAIPPTSISLQLQPIAQISPALQLQAPLWASSTVSPQSTDWISTLPTTILLQPADQILPTLQLQPPLQTSTTTAPAPLFTTWPWVPLPNGGIPPDDELWRIFGAAARHGLRDMLAIGEPPTGPLPHQPLISQIAEMAGNLRRHDYPFLVGTQDMIEDYWGLKVTPLAIYSWDYSTVVLCREGVWQLEDQDEGIRYLGKDDELVFGPWVAADFRSDSEVLSVLSGVHICKYIKHYSHETDLLD</sequence>
<evidence type="ECO:0000313" key="2">
    <source>
        <dbReference type="Proteomes" id="UP000275078"/>
    </source>
</evidence>
<accession>A0A3N4I7J6</accession>